<dbReference type="InterPro" id="IPR011008">
    <property type="entry name" value="Dimeric_a/b-barrel"/>
</dbReference>
<dbReference type="Proteomes" id="UP000054270">
    <property type="component" value="Unassembled WGS sequence"/>
</dbReference>
<keyword evidence="10" id="KW-1185">Reference proteome</keyword>
<evidence type="ECO:0000256" key="3">
    <source>
        <dbReference type="ARBA" id="ARBA00022617"/>
    </source>
</evidence>
<keyword evidence="5" id="KW-0560">Oxidoreductase</keyword>
<dbReference type="GO" id="GO:0005829">
    <property type="term" value="C:cytosol"/>
    <property type="evidence" value="ECO:0007669"/>
    <property type="project" value="TreeGrafter"/>
</dbReference>
<evidence type="ECO:0000256" key="2">
    <source>
        <dbReference type="ARBA" id="ARBA00022559"/>
    </source>
</evidence>
<dbReference type="GO" id="GO:0020037">
    <property type="term" value="F:heme binding"/>
    <property type="evidence" value="ECO:0007669"/>
    <property type="project" value="InterPro"/>
</dbReference>
<dbReference type="OrthoDB" id="3207336at2759"/>
<dbReference type="PROSITE" id="PS51404">
    <property type="entry name" value="DYP_PEROXIDASE"/>
    <property type="match status" value="1"/>
</dbReference>
<dbReference type="InterPro" id="IPR006314">
    <property type="entry name" value="Dyp_peroxidase"/>
</dbReference>
<organism evidence="9 10">
    <name type="scientific">Hypholoma sublateritium (strain FD-334 SS-4)</name>
    <dbReference type="NCBI Taxonomy" id="945553"/>
    <lineage>
        <taxon>Eukaryota</taxon>
        <taxon>Fungi</taxon>
        <taxon>Dikarya</taxon>
        <taxon>Basidiomycota</taxon>
        <taxon>Agaricomycotina</taxon>
        <taxon>Agaricomycetes</taxon>
        <taxon>Agaricomycetidae</taxon>
        <taxon>Agaricales</taxon>
        <taxon>Agaricineae</taxon>
        <taxon>Strophariaceae</taxon>
        <taxon>Hypholoma</taxon>
    </lineage>
</organism>
<accession>A0A0D2P8B1</accession>
<keyword evidence="2" id="KW-0575">Peroxidase</keyword>
<dbReference type="PANTHER" id="PTHR30521:SF4">
    <property type="entry name" value="DEFERROCHELATASE"/>
    <property type="match status" value="1"/>
</dbReference>
<evidence type="ECO:0000256" key="6">
    <source>
        <dbReference type="ARBA" id="ARBA00023004"/>
    </source>
</evidence>
<evidence type="ECO:0000313" key="9">
    <source>
        <dbReference type="EMBL" id="KJA16590.1"/>
    </source>
</evidence>
<dbReference type="PANTHER" id="PTHR30521">
    <property type="entry name" value="DEFERROCHELATASE/PEROXIDASE"/>
    <property type="match status" value="1"/>
</dbReference>
<evidence type="ECO:0000313" key="10">
    <source>
        <dbReference type="Proteomes" id="UP000054270"/>
    </source>
</evidence>
<comment type="cofactor">
    <cofactor evidence="1">
        <name>heme b</name>
        <dbReference type="ChEBI" id="CHEBI:60344"/>
    </cofactor>
</comment>
<evidence type="ECO:0000256" key="5">
    <source>
        <dbReference type="ARBA" id="ARBA00023002"/>
    </source>
</evidence>
<gene>
    <name evidence="9" type="ORF">HYPSUDRAFT_147511</name>
</gene>
<dbReference type="InterPro" id="IPR049509">
    <property type="entry name" value="DyP_N"/>
</dbReference>
<keyword evidence="4" id="KW-0479">Metal-binding</keyword>
<proteinExistence type="inferred from homology"/>
<dbReference type="STRING" id="945553.A0A0D2P8B1"/>
<keyword evidence="3" id="KW-0349">Heme</keyword>
<dbReference type="OMA" id="MRPRADK"/>
<dbReference type="AlphaFoldDB" id="A0A0D2P8B1"/>
<dbReference type="NCBIfam" id="TIGR01413">
    <property type="entry name" value="Dyp_perox_fam"/>
    <property type="match status" value="1"/>
</dbReference>
<dbReference type="SUPFAM" id="SSF54909">
    <property type="entry name" value="Dimeric alpha+beta barrel"/>
    <property type="match status" value="1"/>
</dbReference>
<evidence type="ECO:0000259" key="8">
    <source>
        <dbReference type="Pfam" id="PF21105"/>
    </source>
</evidence>
<reference evidence="10" key="1">
    <citation type="submission" date="2014-04" db="EMBL/GenBank/DDBJ databases">
        <title>Evolutionary Origins and Diversification of the Mycorrhizal Mutualists.</title>
        <authorList>
            <consortium name="DOE Joint Genome Institute"/>
            <consortium name="Mycorrhizal Genomics Consortium"/>
            <person name="Kohler A."/>
            <person name="Kuo A."/>
            <person name="Nagy L.G."/>
            <person name="Floudas D."/>
            <person name="Copeland A."/>
            <person name="Barry K.W."/>
            <person name="Cichocki N."/>
            <person name="Veneault-Fourrey C."/>
            <person name="LaButti K."/>
            <person name="Lindquist E.A."/>
            <person name="Lipzen A."/>
            <person name="Lundell T."/>
            <person name="Morin E."/>
            <person name="Murat C."/>
            <person name="Riley R."/>
            <person name="Ohm R."/>
            <person name="Sun H."/>
            <person name="Tunlid A."/>
            <person name="Henrissat B."/>
            <person name="Grigoriev I.V."/>
            <person name="Hibbett D.S."/>
            <person name="Martin F."/>
        </authorList>
    </citation>
    <scope>NUCLEOTIDE SEQUENCE [LARGE SCALE GENOMIC DNA]</scope>
    <source>
        <strain evidence="10">FD-334 SS-4</strain>
    </source>
</reference>
<dbReference type="GO" id="GO:0046872">
    <property type="term" value="F:metal ion binding"/>
    <property type="evidence" value="ECO:0007669"/>
    <property type="project" value="UniProtKB-KW"/>
</dbReference>
<feature type="domain" description="DyP dimeric alpha+beta barrel" evidence="8">
    <location>
        <begin position="14"/>
        <end position="194"/>
    </location>
</feature>
<comment type="similarity">
    <text evidence="7">Belongs to the DyP-type peroxidase family.</text>
</comment>
<dbReference type="GO" id="GO:0004601">
    <property type="term" value="F:peroxidase activity"/>
    <property type="evidence" value="ECO:0007669"/>
    <property type="project" value="UniProtKB-KW"/>
</dbReference>
<evidence type="ECO:0000256" key="7">
    <source>
        <dbReference type="ARBA" id="ARBA00025737"/>
    </source>
</evidence>
<evidence type="ECO:0000256" key="1">
    <source>
        <dbReference type="ARBA" id="ARBA00001970"/>
    </source>
</evidence>
<sequence length="491" mass="53712">MATILPTTTLDFNNIQGDILGGLPKRTETFFLFEIINATKFRKDLNKLIPLVKTVAGVLKDRKDIEDHRKKRLPGLLRLTGVNISFSHLGFIKLGIDDSSLRPPVDPHAGVLDPFELGQKIDAVINLGDPTKHNGDPDWDESFLRGHIHGVIVITGDSHASVNKKKSEIEVIFGAHTPNASLKEITSIRGDVRPGDQAAHEHFGFLDGISNPAVIGFDTVINPGPRPVNPGVLVTGHPGDPFEIGRADWAKDGSFLAFRYLFQKAPEFNTFLKKHPISEDGNGKVLTPEEGSELLGARMFGRWKSGAPIDITPFKDDPILAADSKRNNNFAFEGERSSQFKCPFAAHIRKTNPRDDLEVPPTGTGSVEANRIMRRGIQFGPELTTHEKAMGITEHGRGVLFACYQSSLVNGFQLQQQTWSNNPKFPPFTGKPNELPGLDPIIGQGSRSMSGLDPLNPEAQLALPNFVVPRGGEYFFAPSLHGLKGTIAART</sequence>
<dbReference type="Pfam" id="PF21105">
    <property type="entry name" value="DyP_N"/>
    <property type="match status" value="1"/>
</dbReference>
<name>A0A0D2P8B1_HYPSF</name>
<keyword evidence="6" id="KW-0408">Iron</keyword>
<protein>
    <recommendedName>
        <fullName evidence="8">DyP dimeric alpha+beta barrel domain-containing protein</fullName>
    </recommendedName>
</protein>
<evidence type="ECO:0000256" key="4">
    <source>
        <dbReference type="ARBA" id="ARBA00022723"/>
    </source>
</evidence>
<dbReference type="EMBL" id="KN817618">
    <property type="protein sequence ID" value="KJA16590.1"/>
    <property type="molecule type" value="Genomic_DNA"/>
</dbReference>